<dbReference type="PROSITE" id="PS01129">
    <property type="entry name" value="PSI_RLU"/>
    <property type="match status" value="1"/>
</dbReference>
<name>A0A0H5QB17_NEIMI</name>
<dbReference type="SUPFAM" id="SSF55120">
    <property type="entry name" value="Pseudouridine synthase"/>
    <property type="match status" value="1"/>
</dbReference>
<evidence type="ECO:0000313" key="2">
    <source>
        <dbReference type="EMBL" id="CRY98509.1"/>
    </source>
</evidence>
<accession>A0A0H5QB17</accession>
<dbReference type="GO" id="GO:0009982">
    <property type="term" value="F:pseudouridine synthase activity"/>
    <property type="evidence" value="ECO:0007669"/>
    <property type="project" value="InterPro"/>
</dbReference>
<dbReference type="GO" id="GO:0003723">
    <property type="term" value="F:RNA binding"/>
    <property type="evidence" value="ECO:0007669"/>
    <property type="project" value="InterPro"/>
</dbReference>
<dbReference type="GO" id="GO:0140098">
    <property type="term" value="F:catalytic activity, acting on RNA"/>
    <property type="evidence" value="ECO:0007669"/>
    <property type="project" value="UniProtKB-ARBA"/>
</dbReference>
<dbReference type="InterPro" id="IPR006145">
    <property type="entry name" value="PsdUridine_synth_RsuA/RluA"/>
</dbReference>
<dbReference type="EMBL" id="CVTF01000099">
    <property type="protein sequence ID" value="CRY98509.1"/>
    <property type="molecule type" value="Genomic_DNA"/>
</dbReference>
<dbReference type="InterPro" id="IPR050188">
    <property type="entry name" value="RluA_PseudoU_synthase"/>
</dbReference>
<dbReference type="GO" id="GO:0000455">
    <property type="term" value="P:enzyme-directed rRNA pseudouridine synthesis"/>
    <property type="evidence" value="ECO:0007669"/>
    <property type="project" value="TreeGrafter"/>
</dbReference>
<dbReference type="Proteomes" id="UP000182715">
    <property type="component" value="Unassembled WGS sequence"/>
</dbReference>
<feature type="domain" description="Pseudouridine synthase RsuA/RluA-like" evidence="1">
    <location>
        <begin position="103"/>
        <end position="253"/>
    </location>
</feature>
<protein>
    <submittedName>
        <fullName evidence="2">Similar to ribosomal large subunit pseudouridine synthase A</fullName>
    </submittedName>
</protein>
<evidence type="ECO:0000259" key="1">
    <source>
        <dbReference type="Pfam" id="PF00849"/>
    </source>
</evidence>
<sequence>MKKRNNPLPLLNGVKPSYLVLPHEKQFYGLPLLHFLCIRFPFVGADDWRRRLNSGFVVGSDGAALDEHTLFEPGKVMFYYRETSSEDEPRIPFEEKILHIDEHLIVVDKPHFLPVIPSGRFLRETLLTRLRLRPELQHLNVEDITPLHRLDKDTAGVMLLSHNPATRGAYQTMFQNKTVWKTYEALALTRTDLPYPLDVVSRLVRGEKFFTTQEVEGVPNAHTTVELIENRGEFSLYRLTPHTGKKHQLRVHMMGLGMPLLNDALYPVPSEAGSEDYRKPLKLLAKKIAFADPLSGLERVFCSRFCL</sequence>
<dbReference type="InterPro" id="IPR006224">
    <property type="entry name" value="PsdUridine_synth_RluA-like_CS"/>
</dbReference>
<organism evidence="2 3">
    <name type="scientific">Neisseria meningitidis serogroup B</name>
    <dbReference type="NCBI Taxonomy" id="491"/>
    <lineage>
        <taxon>Bacteria</taxon>
        <taxon>Pseudomonadati</taxon>
        <taxon>Pseudomonadota</taxon>
        <taxon>Betaproteobacteria</taxon>
        <taxon>Neisseriales</taxon>
        <taxon>Neisseriaceae</taxon>
        <taxon>Neisseria</taxon>
    </lineage>
</organism>
<proteinExistence type="predicted"/>
<dbReference type="AlphaFoldDB" id="A0A0H5QB17"/>
<reference evidence="2 3" key="1">
    <citation type="submission" date="2014-11" db="EMBL/GenBank/DDBJ databases">
        <authorList>
            <person name="Diene M.Seydina."/>
        </authorList>
    </citation>
    <scope>NUCLEOTIDE SEQUENCE [LARGE SCALE GENOMIC DNA]</scope>
    <source>
        <strain evidence="2 3">Neisseria meningitidis CHUV</strain>
    </source>
</reference>
<dbReference type="Pfam" id="PF00849">
    <property type="entry name" value="PseudoU_synth_2"/>
    <property type="match status" value="1"/>
</dbReference>
<dbReference type="Gene3D" id="3.30.2350.10">
    <property type="entry name" value="Pseudouridine synthase"/>
    <property type="match status" value="1"/>
</dbReference>
<dbReference type="PANTHER" id="PTHR21600">
    <property type="entry name" value="MITOCHONDRIAL RNA PSEUDOURIDINE SYNTHASE"/>
    <property type="match status" value="1"/>
</dbReference>
<dbReference type="InterPro" id="IPR020103">
    <property type="entry name" value="PsdUridine_synth_cat_dom_sf"/>
</dbReference>
<evidence type="ECO:0000313" key="3">
    <source>
        <dbReference type="Proteomes" id="UP000182715"/>
    </source>
</evidence>
<dbReference type="CDD" id="cd02558">
    <property type="entry name" value="PSRA_1"/>
    <property type="match status" value="1"/>
</dbReference>
<dbReference type="PANTHER" id="PTHR21600:SF84">
    <property type="entry name" value="PSEUDOURIDINE SYNTHASE RSUA_RLUA-LIKE DOMAIN-CONTAINING PROTEIN"/>
    <property type="match status" value="1"/>
</dbReference>